<dbReference type="EMBL" id="ATMH01011439">
    <property type="protein sequence ID" value="EPY16209.1"/>
    <property type="molecule type" value="Genomic_DNA"/>
</dbReference>
<dbReference type="AlphaFoldDB" id="S9TH23"/>
<feature type="compositionally biased region" description="Basic and acidic residues" evidence="1">
    <location>
        <begin position="44"/>
        <end position="54"/>
    </location>
</feature>
<evidence type="ECO:0000256" key="1">
    <source>
        <dbReference type="SAM" id="MobiDB-lite"/>
    </source>
</evidence>
<proteinExistence type="predicted"/>
<organism evidence="2 3">
    <name type="scientific">Strigomonas culicis</name>
    <dbReference type="NCBI Taxonomy" id="28005"/>
    <lineage>
        <taxon>Eukaryota</taxon>
        <taxon>Discoba</taxon>
        <taxon>Euglenozoa</taxon>
        <taxon>Kinetoplastea</taxon>
        <taxon>Metakinetoplastina</taxon>
        <taxon>Trypanosomatida</taxon>
        <taxon>Trypanosomatidae</taxon>
        <taxon>Strigomonadinae</taxon>
        <taxon>Strigomonas</taxon>
    </lineage>
</organism>
<dbReference type="Proteomes" id="UP000015354">
    <property type="component" value="Unassembled WGS sequence"/>
</dbReference>
<evidence type="ECO:0000313" key="3">
    <source>
        <dbReference type="Proteomes" id="UP000015354"/>
    </source>
</evidence>
<feature type="region of interest" description="Disordered" evidence="1">
    <location>
        <begin position="34"/>
        <end position="54"/>
    </location>
</feature>
<comment type="caution">
    <text evidence="2">The sequence shown here is derived from an EMBL/GenBank/DDBJ whole genome shotgun (WGS) entry which is preliminary data.</text>
</comment>
<gene>
    <name evidence="2" type="ORF">STCU_11474</name>
</gene>
<sequence>MYAISKHPQVDFPNTLIDVRYSTVEKTAMQYNDPITDVETPTEELSREELQQKRRRERDFELQKKAEEKIQELFGAQVSAQGEVDRVDARREISAEQWAEAVRRARIKTIQQTKKTIPNAAKLRAARRQLQMKRRNTSQERRQNRQRAK</sequence>
<name>S9TH23_9TRYP</name>
<reference evidence="2 3" key="1">
    <citation type="journal article" date="2013" name="PLoS ONE">
        <title>Predicting the Proteins of Angomonas deanei, Strigomonas culicis and Their Respective Endosymbionts Reveals New Aspects of the Trypanosomatidae Family.</title>
        <authorList>
            <person name="Motta M.C."/>
            <person name="Martins A.C."/>
            <person name="de Souza S.S."/>
            <person name="Catta-Preta C.M."/>
            <person name="Silva R."/>
            <person name="Klein C.C."/>
            <person name="de Almeida L.G."/>
            <person name="de Lima Cunha O."/>
            <person name="Ciapina L.P."/>
            <person name="Brocchi M."/>
            <person name="Colabardini A.C."/>
            <person name="de Araujo Lima B."/>
            <person name="Machado C.R."/>
            <person name="de Almeida Soares C.M."/>
            <person name="Probst C.M."/>
            <person name="de Menezes C.B."/>
            <person name="Thompson C.E."/>
            <person name="Bartholomeu D.C."/>
            <person name="Gradia D.F."/>
            <person name="Pavoni D.P."/>
            <person name="Grisard E.C."/>
            <person name="Fantinatti-Garboggini F."/>
            <person name="Marchini F.K."/>
            <person name="Rodrigues-Luiz G.F."/>
            <person name="Wagner G."/>
            <person name="Goldman G.H."/>
            <person name="Fietto J.L."/>
            <person name="Elias M.C."/>
            <person name="Goldman M.H."/>
            <person name="Sagot M.F."/>
            <person name="Pereira M."/>
            <person name="Stoco P.H."/>
            <person name="de Mendonca-Neto R.P."/>
            <person name="Teixeira S.M."/>
            <person name="Maciel T.E."/>
            <person name="de Oliveira Mendes T.A."/>
            <person name="Urmenyi T.P."/>
            <person name="de Souza W."/>
            <person name="Schenkman S."/>
            <person name="de Vasconcelos A.T."/>
        </authorList>
    </citation>
    <scope>NUCLEOTIDE SEQUENCE [LARGE SCALE GENOMIC DNA]</scope>
</reference>
<feature type="region of interest" description="Disordered" evidence="1">
    <location>
        <begin position="126"/>
        <end position="149"/>
    </location>
</feature>
<accession>S9TH23</accession>
<protein>
    <submittedName>
        <fullName evidence="2">Uncharacterized protein</fullName>
    </submittedName>
</protein>
<keyword evidence="3" id="KW-1185">Reference proteome</keyword>
<evidence type="ECO:0000313" key="2">
    <source>
        <dbReference type="EMBL" id="EPY16209.1"/>
    </source>
</evidence>
<dbReference type="OrthoDB" id="421327at2759"/>
<feature type="compositionally biased region" description="Basic residues" evidence="1">
    <location>
        <begin position="126"/>
        <end position="136"/>
    </location>
</feature>